<dbReference type="EMBL" id="JAHRIO010021382">
    <property type="protein sequence ID" value="MEQ2165480.1"/>
    <property type="molecule type" value="Genomic_DNA"/>
</dbReference>
<keyword evidence="2" id="KW-1185">Reference proteome</keyword>
<proteinExistence type="predicted"/>
<name>A0ABV0N2G8_9TELE</name>
<evidence type="ECO:0000313" key="1">
    <source>
        <dbReference type="EMBL" id="MEQ2165480.1"/>
    </source>
</evidence>
<evidence type="ECO:0000313" key="2">
    <source>
        <dbReference type="Proteomes" id="UP001476798"/>
    </source>
</evidence>
<organism evidence="1 2">
    <name type="scientific">Goodea atripinnis</name>
    <dbReference type="NCBI Taxonomy" id="208336"/>
    <lineage>
        <taxon>Eukaryota</taxon>
        <taxon>Metazoa</taxon>
        <taxon>Chordata</taxon>
        <taxon>Craniata</taxon>
        <taxon>Vertebrata</taxon>
        <taxon>Euteleostomi</taxon>
        <taxon>Actinopterygii</taxon>
        <taxon>Neopterygii</taxon>
        <taxon>Teleostei</taxon>
        <taxon>Neoteleostei</taxon>
        <taxon>Acanthomorphata</taxon>
        <taxon>Ovalentaria</taxon>
        <taxon>Atherinomorphae</taxon>
        <taxon>Cyprinodontiformes</taxon>
        <taxon>Goodeidae</taxon>
        <taxon>Goodea</taxon>
    </lineage>
</organism>
<sequence length="104" mass="11662">MVANFKWKIFQQTLSSRHSSIKARRRTTNGGHVSFSHLCRGAMKLLQLPQASLAASQIHAPPTGAINICSLLQRETKTKNHCTEKVDLRDYVSYITQLQSELPA</sequence>
<protein>
    <submittedName>
        <fullName evidence="1">Uncharacterized protein</fullName>
    </submittedName>
</protein>
<comment type="caution">
    <text evidence="1">The sequence shown here is derived from an EMBL/GenBank/DDBJ whole genome shotgun (WGS) entry which is preliminary data.</text>
</comment>
<dbReference type="Proteomes" id="UP001476798">
    <property type="component" value="Unassembled WGS sequence"/>
</dbReference>
<accession>A0ABV0N2G8</accession>
<reference evidence="1 2" key="1">
    <citation type="submission" date="2021-06" db="EMBL/GenBank/DDBJ databases">
        <authorList>
            <person name="Palmer J.M."/>
        </authorList>
    </citation>
    <scope>NUCLEOTIDE SEQUENCE [LARGE SCALE GENOMIC DNA]</scope>
    <source>
        <strain evidence="1 2">GA_2019</strain>
        <tissue evidence="1">Muscle</tissue>
    </source>
</reference>
<gene>
    <name evidence="1" type="ORF">GOODEAATRI_017264</name>
</gene>